<proteinExistence type="predicted"/>
<dbReference type="Pfam" id="PF13521">
    <property type="entry name" value="AAA_28"/>
    <property type="match status" value="1"/>
</dbReference>
<sequence>MNEGKLIVVNGAAACGKTTIALELTAALKKAGINAVYLPEAVRAVLEKRSILGIEGALTRSEQTLVLLRQLEREIRMKRLYEVVVTDNPLFSAVAYGGYSDERMEHELQRASGADLIISVPFLSSEDSGDGVRLEQSEKERLELHMVLDMYLEKHYEGLVMEAVRDASNGGYTDMKHLECAVRAWLMAQE</sequence>
<evidence type="ECO:0000313" key="2">
    <source>
        <dbReference type="EMBL" id="PRP70833.1"/>
    </source>
</evidence>
<dbReference type="Gene3D" id="3.40.50.300">
    <property type="entry name" value="P-loop containing nucleotide triphosphate hydrolases"/>
    <property type="match status" value="1"/>
</dbReference>
<feature type="domain" description="NadR/Ttd14 AAA" evidence="1">
    <location>
        <begin position="7"/>
        <end position="155"/>
    </location>
</feature>
<dbReference type="SUPFAM" id="SSF52540">
    <property type="entry name" value="P-loop containing nucleoside triphosphate hydrolases"/>
    <property type="match status" value="1"/>
</dbReference>
<comment type="caution">
    <text evidence="2">The sequence shown here is derived from an EMBL/GenBank/DDBJ whole genome shotgun (WGS) entry which is preliminary data.</text>
</comment>
<evidence type="ECO:0000313" key="3">
    <source>
        <dbReference type="Proteomes" id="UP000239469"/>
    </source>
</evidence>
<gene>
    <name evidence="2" type="ORF">BUE93_11210</name>
</gene>
<dbReference type="InterPro" id="IPR038727">
    <property type="entry name" value="NadR/Ttd14_AAA_dom"/>
</dbReference>
<reference evidence="2 3" key="1">
    <citation type="submission" date="2017-01" db="EMBL/GenBank/DDBJ databases">
        <title>New insights into the genetic diversity of Chromobacterium isolated from tropical freshwater lake.</title>
        <authorList>
            <person name="Santos A.B."/>
            <person name="Nascimento A.M."/>
            <person name="Da Silva P.C."/>
        </authorList>
    </citation>
    <scope>NUCLEOTIDE SEQUENCE [LARGE SCALE GENOMIC DNA]</scope>
    <source>
        <strain evidence="2 3">56AF</strain>
    </source>
</reference>
<organism evidence="2 3">
    <name type="scientific">Chromobacterium amazonense</name>
    <dbReference type="NCBI Taxonomy" id="1382803"/>
    <lineage>
        <taxon>Bacteria</taxon>
        <taxon>Pseudomonadati</taxon>
        <taxon>Pseudomonadota</taxon>
        <taxon>Betaproteobacteria</taxon>
        <taxon>Neisseriales</taxon>
        <taxon>Chromobacteriaceae</taxon>
        <taxon>Chromobacterium</taxon>
    </lineage>
</organism>
<accession>A0A2S9X561</accession>
<dbReference type="AlphaFoldDB" id="A0A2S9X561"/>
<name>A0A2S9X561_9NEIS</name>
<protein>
    <recommendedName>
        <fullName evidence="1">NadR/Ttd14 AAA domain-containing protein</fullName>
    </recommendedName>
</protein>
<dbReference type="RefSeq" id="WP_106076863.1">
    <property type="nucleotide sequence ID" value="NZ_MTBD01000025.1"/>
</dbReference>
<dbReference type="InterPro" id="IPR027417">
    <property type="entry name" value="P-loop_NTPase"/>
</dbReference>
<evidence type="ECO:0000259" key="1">
    <source>
        <dbReference type="Pfam" id="PF13521"/>
    </source>
</evidence>
<dbReference type="EMBL" id="MTBD01000025">
    <property type="protein sequence ID" value="PRP70833.1"/>
    <property type="molecule type" value="Genomic_DNA"/>
</dbReference>
<dbReference type="Proteomes" id="UP000239469">
    <property type="component" value="Unassembled WGS sequence"/>
</dbReference>